<dbReference type="Proteomes" id="UP001359485">
    <property type="component" value="Unassembled WGS sequence"/>
</dbReference>
<proteinExistence type="predicted"/>
<organism evidence="1 2">
    <name type="scientific">Polyplax serrata</name>
    <name type="common">Common mouse louse</name>
    <dbReference type="NCBI Taxonomy" id="468196"/>
    <lineage>
        <taxon>Eukaryota</taxon>
        <taxon>Metazoa</taxon>
        <taxon>Ecdysozoa</taxon>
        <taxon>Arthropoda</taxon>
        <taxon>Hexapoda</taxon>
        <taxon>Insecta</taxon>
        <taxon>Pterygota</taxon>
        <taxon>Neoptera</taxon>
        <taxon>Paraneoptera</taxon>
        <taxon>Psocodea</taxon>
        <taxon>Troctomorpha</taxon>
        <taxon>Phthiraptera</taxon>
        <taxon>Anoplura</taxon>
        <taxon>Polyplacidae</taxon>
        <taxon>Polyplax</taxon>
    </lineage>
</organism>
<gene>
    <name evidence="1" type="ORF">RUM44_011967</name>
</gene>
<protein>
    <submittedName>
        <fullName evidence="1">Uncharacterized protein</fullName>
    </submittedName>
</protein>
<name>A0ABR1BDT6_POLSC</name>
<evidence type="ECO:0000313" key="2">
    <source>
        <dbReference type="Proteomes" id="UP001359485"/>
    </source>
</evidence>
<evidence type="ECO:0000313" key="1">
    <source>
        <dbReference type="EMBL" id="KAK6640281.1"/>
    </source>
</evidence>
<accession>A0ABR1BDT6</accession>
<dbReference type="EMBL" id="JAWJWF010000001">
    <property type="protein sequence ID" value="KAK6640281.1"/>
    <property type="molecule type" value="Genomic_DNA"/>
</dbReference>
<keyword evidence="2" id="KW-1185">Reference proteome</keyword>
<reference evidence="1 2" key="1">
    <citation type="submission" date="2023-09" db="EMBL/GenBank/DDBJ databases">
        <title>Genomes of two closely related lineages of the louse Polyplax serrata with different host specificities.</title>
        <authorList>
            <person name="Martinu J."/>
            <person name="Tarabai H."/>
            <person name="Stefka J."/>
            <person name="Hypsa V."/>
        </authorList>
    </citation>
    <scope>NUCLEOTIDE SEQUENCE [LARGE SCALE GENOMIC DNA]</scope>
    <source>
        <strain evidence="1">98ZLc_SE</strain>
    </source>
</reference>
<comment type="caution">
    <text evidence="1">The sequence shown here is derived from an EMBL/GenBank/DDBJ whole genome shotgun (WGS) entry which is preliminary data.</text>
</comment>
<sequence>MSGKVRAMRGTPGTNAASILAILREPKSLFGGKGLNHVSLIEQMYFSAILKGGCIELVTWRKSMWRWVNGEEQHNLSKHNKKSVKFEKSSEFLEEKMERRKTDLIFSFPEIRNLVEAKVKNFECRKYESKRSDYNRP</sequence>